<feature type="domain" description="Tyrosine specific protein phosphatases" evidence="10">
    <location>
        <begin position="636"/>
        <end position="711"/>
    </location>
</feature>
<dbReference type="CDD" id="cd00047">
    <property type="entry name" value="PTPc"/>
    <property type="match status" value="1"/>
</dbReference>
<keyword evidence="5" id="KW-0904">Protein phosphatase</keyword>
<dbReference type="PROSITE" id="PS00383">
    <property type="entry name" value="TYR_PHOSPHATASE_1"/>
    <property type="match status" value="1"/>
</dbReference>
<evidence type="ECO:0000259" key="11">
    <source>
        <dbReference type="PROSITE" id="PS50853"/>
    </source>
</evidence>
<dbReference type="PANTHER" id="PTHR19134:SF560">
    <property type="entry name" value="PROTEIN-TYROSINE-PHOSPHATASE"/>
    <property type="match status" value="1"/>
</dbReference>
<dbReference type="InterPro" id="IPR050348">
    <property type="entry name" value="Protein-Tyr_Phosphatase"/>
</dbReference>
<evidence type="ECO:0000313" key="13">
    <source>
        <dbReference type="Proteomes" id="UP000230750"/>
    </source>
</evidence>
<dbReference type="CDD" id="cd00063">
    <property type="entry name" value="FN3"/>
    <property type="match status" value="1"/>
</dbReference>
<comment type="subcellular location">
    <subcellularLocation>
        <location evidence="1">Membrane</location>
        <topology evidence="1">Single-pass membrane protein</topology>
    </subcellularLocation>
</comment>
<dbReference type="SMART" id="SM00404">
    <property type="entry name" value="PTPc_motif"/>
    <property type="match status" value="2"/>
</dbReference>
<feature type="domain" description="Tyrosine-protein phosphatase" evidence="9">
    <location>
        <begin position="177"/>
        <end position="432"/>
    </location>
</feature>
<dbReference type="InterPro" id="IPR000242">
    <property type="entry name" value="PTP_cat"/>
</dbReference>
<dbReference type="PROSITE" id="PS50056">
    <property type="entry name" value="TYR_PHOSPHATASE_2"/>
    <property type="match status" value="2"/>
</dbReference>
<dbReference type="InterPro" id="IPR000387">
    <property type="entry name" value="Tyr_Pase_dom"/>
</dbReference>
<feature type="transmembrane region" description="Helical" evidence="8">
    <location>
        <begin position="77"/>
        <end position="101"/>
    </location>
</feature>
<dbReference type="SUPFAM" id="SSF49265">
    <property type="entry name" value="Fibronectin type III"/>
    <property type="match status" value="1"/>
</dbReference>
<evidence type="ECO:0000259" key="9">
    <source>
        <dbReference type="PROSITE" id="PS50055"/>
    </source>
</evidence>
<comment type="caution">
    <text evidence="12">The sequence shown here is derived from an EMBL/GenBank/DDBJ whole genome shotgun (WGS) entry which is preliminary data.</text>
</comment>
<dbReference type="PANTHER" id="PTHR19134">
    <property type="entry name" value="RECEPTOR-TYPE TYROSINE-PROTEIN PHOSPHATASE"/>
    <property type="match status" value="1"/>
</dbReference>
<dbReference type="EMBL" id="MRZV01000523">
    <property type="protein sequence ID" value="PIK48419.1"/>
    <property type="molecule type" value="Genomic_DNA"/>
</dbReference>
<evidence type="ECO:0000256" key="8">
    <source>
        <dbReference type="SAM" id="Phobius"/>
    </source>
</evidence>
<dbReference type="AlphaFoldDB" id="A0A2G8KK93"/>
<keyword evidence="8" id="KW-1133">Transmembrane helix</keyword>
<dbReference type="InterPro" id="IPR036116">
    <property type="entry name" value="FN3_sf"/>
</dbReference>
<dbReference type="OrthoDB" id="6144703at2759"/>
<reference evidence="12 13" key="1">
    <citation type="journal article" date="2017" name="PLoS Biol.">
        <title>The sea cucumber genome provides insights into morphological evolution and visceral regeneration.</title>
        <authorList>
            <person name="Zhang X."/>
            <person name="Sun L."/>
            <person name="Yuan J."/>
            <person name="Sun Y."/>
            <person name="Gao Y."/>
            <person name="Zhang L."/>
            <person name="Li S."/>
            <person name="Dai H."/>
            <person name="Hamel J.F."/>
            <person name="Liu C."/>
            <person name="Yu Y."/>
            <person name="Liu S."/>
            <person name="Lin W."/>
            <person name="Guo K."/>
            <person name="Jin S."/>
            <person name="Xu P."/>
            <person name="Storey K.B."/>
            <person name="Huan P."/>
            <person name="Zhang T."/>
            <person name="Zhou Y."/>
            <person name="Zhang J."/>
            <person name="Lin C."/>
            <person name="Li X."/>
            <person name="Xing L."/>
            <person name="Huo D."/>
            <person name="Sun M."/>
            <person name="Wang L."/>
            <person name="Mercier A."/>
            <person name="Li F."/>
            <person name="Yang H."/>
            <person name="Xiang J."/>
        </authorList>
    </citation>
    <scope>NUCLEOTIDE SEQUENCE [LARGE SCALE GENOMIC DNA]</scope>
    <source>
        <strain evidence="12">Shaxun</strain>
        <tissue evidence="12">Muscle</tissue>
    </source>
</reference>
<keyword evidence="3" id="KW-0732">Signal</keyword>
<evidence type="ECO:0000256" key="2">
    <source>
        <dbReference type="ARBA" id="ARBA00013064"/>
    </source>
</evidence>
<comment type="catalytic activity">
    <reaction evidence="7">
        <text>O-phospho-L-tyrosyl-[protein] + H2O = L-tyrosyl-[protein] + phosphate</text>
        <dbReference type="Rhea" id="RHEA:10684"/>
        <dbReference type="Rhea" id="RHEA-COMP:10136"/>
        <dbReference type="Rhea" id="RHEA-COMP:20101"/>
        <dbReference type="ChEBI" id="CHEBI:15377"/>
        <dbReference type="ChEBI" id="CHEBI:43474"/>
        <dbReference type="ChEBI" id="CHEBI:46858"/>
        <dbReference type="ChEBI" id="CHEBI:61978"/>
        <dbReference type="EC" id="3.1.3.48"/>
    </reaction>
</comment>
<keyword evidence="4" id="KW-0378">Hydrolase</keyword>
<keyword evidence="12" id="KW-0675">Receptor</keyword>
<keyword evidence="13" id="KW-1185">Reference proteome</keyword>
<protein>
    <recommendedName>
        <fullName evidence="2">protein-tyrosine-phosphatase</fullName>
        <ecNumber evidence="2">3.1.3.48</ecNumber>
    </recommendedName>
</protein>
<evidence type="ECO:0000259" key="10">
    <source>
        <dbReference type="PROSITE" id="PS50056"/>
    </source>
</evidence>
<feature type="domain" description="Tyrosine specific protein phosphatases" evidence="10">
    <location>
        <begin position="349"/>
        <end position="423"/>
    </location>
</feature>
<dbReference type="Gene3D" id="3.90.190.10">
    <property type="entry name" value="Protein tyrosine phosphatase superfamily"/>
    <property type="match status" value="2"/>
</dbReference>
<keyword evidence="6 8" id="KW-0472">Membrane</keyword>
<name>A0A2G8KK93_STIJA</name>
<dbReference type="STRING" id="307972.A0A2G8KK93"/>
<sequence length="730" mass="83783">MGCHAKYPYKYEISYRSQNFTSVTTTLNQSQQEYKFTDLEPGSSYVFYLRLTNYAGRSGPYAVIECNTTVYADLLPFVLGVTGPSVFLIISLLVLVVYLIASPSRRSNLLSILSNKYWAIRRERIEDDNGFIEEEHAEMRTFERDQQIPNVCSSRGKTIHRHELPSYVKEQHLKGGFHDEYKELIQGKYMSCSVAEAKINERKNRFKNIITYDHSRVVLPLENGDHSTDYINASYIHGYKKQNAFIACQGPNKASLHDFWRMIWHEKCTKIIMVTLPVENGKIKCLTYWPDTEGAPQQYSSISVEKTGETASINLIIRRFKLQLGSSIHEVTQYHYFGWPDMKVPRSADILWNIIDEFEIDEDEKSPPIVVHCSAGCGRTGTVIALASLRKMMKQERAIDVFNFVNNMRKQRPLMVQVVEQYQFIYESLLIYSYVGKPSTPVDDFHVNLKKWKAVTSLHKPTGLQRQFNMLSFVNPFSEDSENQVGSLSENIVKNRYPAIIPRNKFRPSLMTFVEDKAATDYINASFCDGYSKKDLFISTQLPLPNTIVDFWRMVIDYEVATIVTFEADQLQTCLSYLPSEGANQYGPFSVRVVDLTQEDGITTREVCISMDHCTYQNKDGLRMVTNISLSLPSISSFVSLLEKTQAVQRQNQNRRIVVQCLDGVSQCGMFMAAYNCCTGIMVDKVIDLFTMVRKLRERRPEMVGTLEQYEFCTQAISKRLSTANVYANE</sequence>
<gene>
    <name evidence="12" type="ORF">BSL78_14720</name>
</gene>
<dbReference type="FunFam" id="3.90.190.10:FF:000102">
    <property type="entry name" value="Receptor-type tyrosine-protein phosphatase"/>
    <property type="match status" value="2"/>
</dbReference>
<dbReference type="InterPro" id="IPR013783">
    <property type="entry name" value="Ig-like_fold"/>
</dbReference>
<organism evidence="12 13">
    <name type="scientific">Stichopus japonicus</name>
    <name type="common">Sea cucumber</name>
    <dbReference type="NCBI Taxonomy" id="307972"/>
    <lineage>
        <taxon>Eukaryota</taxon>
        <taxon>Metazoa</taxon>
        <taxon>Echinodermata</taxon>
        <taxon>Eleutherozoa</taxon>
        <taxon>Echinozoa</taxon>
        <taxon>Holothuroidea</taxon>
        <taxon>Aspidochirotacea</taxon>
        <taxon>Aspidochirotida</taxon>
        <taxon>Stichopodidae</taxon>
        <taxon>Apostichopus</taxon>
    </lineage>
</organism>
<feature type="domain" description="Tyrosine-protein phosphatase" evidence="9">
    <location>
        <begin position="464"/>
        <end position="720"/>
    </location>
</feature>
<dbReference type="Gene3D" id="2.60.40.10">
    <property type="entry name" value="Immunoglobulins"/>
    <property type="match status" value="1"/>
</dbReference>
<dbReference type="PROSITE" id="PS50853">
    <property type="entry name" value="FN3"/>
    <property type="match status" value="1"/>
</dbReference>
<dbReference type="SMART" id="SM00194">
    <property type="entry name" value="PTPc"/>
    <property type="match status" value="2"/>
</dbReference>
<dbReference type="PROSITE" id="PS50055">
    <property type="entry name" value="TYR_PHOSPHATASE_PTP"/>
    <property type="match status" value="2"/>
</dbReference>
<accession>A0A2G8KK93</accession>
<dbReference type="GO" id="GO:0004725">
    <property type="term" value="F:protein tyrosine phosphatase activity"/>
    <property type="evidence" value="ECO:0007669"/>
    <property type="project" value="UniProtKB-EC"/>
</dbReference>
<dbReference type="InterPro" id="IPR003961">
    <property type="entry name" value="FN3_dom"/>
</dbReference>
<dbReference type="Pfam" id="PF00102">
    <property type="entry name" value="Y_phosphatase"/>
    <property type="match status" value="2"/>
</dbReference>
<evidence type="ECO:0000256" key="5">
    <source>
        <dbReference type="ARBA" id="ARBA00022912"/>
    </source>
</evidence>
<evidence type="ECO:0000256" key="6">
    <source>
        <dbReference type="ARBA" id="ARBA00023136"/>
    </source>
</evidence>
<dbReference type="Proteomes" id="UP000230750">
    <property type="component" value="Unassembled WGS sequence"/>
</dbReference>
<dbReference type="PRINTS" id="PR00700">
    <property type="entry name" value="PRTYPHPHTASE"/>
</dbReference>
<evidence type="ECO:0000313" key="12">
    <source>
        <dbReference type="EMBL" id="PIK48419.1"/>
    </source>
</evidence>
<feature type="domain" description="Fibronectin type-III" evidence="11">
    <location>
        <begin position="1"/>
        <end position="72"/>
    </location>
</feature>
<dbReference type="SUPFAM" id="SSF52799">
    <property type="entry name" value="(Phosphotyrosine protein) phosphatases II"/>
    <property type="match status" value="2"/>
</dbReference>
<proteinExistence type="predicted"/>
<dbReference type="InterPro" id="IPR016130">
    <property type="entry name" value="Tyr_Pase_AS"/>
</dbReference>
<keyword evidence="8" id="KW-0812">Transmembrane</keyword>
<evidence type="ECO:0000256" key="4">
    <source>
        <dbReference type="ARBA" id="ARBA00022801"/>
    </source>
</evidence>
<evidence type="ECO:0000256" key="3">
    <source>
        <dbReference type="ARBA" id="ARBA00022729"/>
    </source>
</evidence>
<dbReference type="InterPro" id="IPR029021">
    <property type="entry name" value="Prot-tyrosine_phosphatase-like"/>
</dbReference>
<evidence type="ECO:0000256" key="1">
    <source>
        <dbReference type="ARBA" id="ARBA00004167"/>
    </source>
</evidence>
<dbReference type="EC" id="3.1.3.48" evidence="2"/>
<dbReference type="InterPro" id="IPR003595">
    <property type="entry name" value="Tyr_Pase_cat"/>
</dbReference>
<evidence type="ECO:0000256" key="7">
    <source>
        <dbReference type="ARBA" id="ARBA00051722"/>
    </source>
</evidence>
<dbReference type="GO" id="GO:0016020">
    <property type="term" value="C:membrane"/>
    <property type="evidence" value="ECO:0007669"/>
    <property type="project" value="UniProtKB-SubCell"/>
</dbReference>